<reference evidence="2" key="1">
    <citation type="submission" date="2016-11" db="UniProtKB">
        <authorList>
            <consortium name="WormBaseParasite"/>
        </authorList>
    </citation>
    <scope>IDENTIFICATION</scope>
    <source>
        <strain evidence="2">KR3021</strain>
    </source>
</reference>
<organism evidence="1 2">
    <name type="scientific">Rhabditophanes sp. KR3021</name>
    <dbReference type="NCBI Taxonomy" id="114890"/>
    <lineage>
        <taxon>Eukaryota</taxon>
        <taxon>Metazoa</taxon>
        <taxon>Ecdysozoa</taxon>
        <taxon>Nematoda</taxon>
        <taxon>Chromadorea</taxon>
        <taxon>Rhabditida</taxon>
        <taxon>Tylenchina</taxon>
        <taxon>Panagrolaimomorpha</taxon>
        <taxon>Strongyloidoidea</taxon>
        <taxon>Alloionematidae</taxon>
        <taxon>Rhabditophanes</taxon>
    </lineage>
</organism>
<name>A0AC35UEB5_9BILA</name>
<proteinExistence type="predicted"/>
<accession>A0AC35UEB5</accession>
<evidence type="ECO:0000313" key="2">
    <source>
        <dbReference type="WBParaSite" id="RSKR_0001095100.1"/>
    </source>
</evidence>
<protein>
    <submittedName>
        <fullName evidence="2">Secreted protein</fullName>
    </submittedName>
</protein>
<evidence type="ECO:0000313" key="1">
    <source>
        <dbReference type="Proteomes" id="UP000095286"/>
    </source>
</evidence>
<sequence>MKSTFWLFVVIKVVFGARNVIFQTDPRTGLIFEVPLPATYITPVKALATFYNSSVPGFQTGNIQGSVAFFQANFPNNQAVVIDTQLDFPSFMANKLFAIEILLNGDLDSEYCKRGMRMADPMTFKMHPNETSYVGARKRNDISIINASESIIGRTLRIVCPKCEGDQKVLGCAVIGRVDDEIYIEKDPNFMPPQVHDSFMQNNVRSNSIINRKSRRKLLVLA</sequence>
<dbReference type="WBParaSite" id="RSKR_0001095100.1">
    <property type="protein sequence ID" value="RSKR_0001095100.1"/>
    <property type="gene ID" value="RSKR_0001095100"/>
</dbReference>
<dbReference type="Proteomes" id="UP000095286">
    <property type="component" value="Unplaced"/>
</dbReference>